<accession>A0AAQ3L837</accession>
<dbReference type="PANTHER" id="PTHR35100">
    <property type="entry name" value="FOLD PROTEIN"/>
    <property type="match status" value="1"/>
</dbReference>
<dbReference type="PANTHER" id="PTHR35100:SF1">
    <property type="entry name" value="F15H11.13 PROTEIN"/>
    <property type="match status" value="1"/>
</dbReference>
<dbReference type="AlphaFoldDB" id="A0AAQ3L837"/>
<gene>
    <name evidence="3" type="ORF">Cni_G28868</name>
</gene>
<evidence type="ECO:0000313" key="3">
    <source>
        <dbReference type="EMBL" id="WOL20066.1"/>
    </source>
</evidence>
<keyword evidence="4" id="KW-1185">Reference proteome</keyword>
<dbReference type="Proteomes" id="UP001327560">
    <property type="component" value="Chromosome 9"/>
</dbReference>
<dbReference type="EMBL" id="CP136898">
    <property type="protein sequence ID" value="WOL20066.1"/>
    <property type="molecule type" value="Genomic_DNA"/>
</dbReference>
<name>A0AAQ3L837_9LILI</name>
<sequence length="480" mass="53311">MCVYDLKVVMVDKMKEMTADSVAENIMSESIPKEVLTYIDAHHTEVGYCSDEENETIVNNDDLNSLLDFTPKDQRDINNDLNKGMYDNRASSASGDEEDDTIITAPNTFHCNQTQNSELYLNQVFDDMEKFRRALRSYCIKPNFELRHIESRLRYIKVGCKHGDCPWMLSNMLATKQKILRNRHPPPVLLGDPPLPSLSLYILPAAVPFSGNPTLFSHVLNRLQPRDLVLMGVSEPSRSSRLLQGVHGVNLVGQSTYGVEDTLHCGEFDFSNCGGSEIVGSSQSLVIGRIWKQRPACLRPIQCRLHGDQNIAETIANVVTSLPFIVLGLQAPKRSLSTALYANSLVGVGIASSLYHCSRGQARRFLRWADYTMIATTTVCLSRAIRNENPKLLMAASTLILPFQPFMVSAVHTGLMEVAFARRALTNPELRMAHNLHKMSSLLGGALFVADGFFAETPYIHAAWHLAAAIGVGTCNKLLE</sequence>
<dbReference type="InterPro" id="IPR004332">
    <property type="entry name" value="Transposase_MuDR"/>
</dbReference>
<proteinExistence type="predicted"/>
<feature type="domain" description="Transposase MuDR plant" evidence="2">
    <location>
        <begin position="121"/>
        <end position="168"/>
    </location>
</feature>
<evidence type="ECO:0000313" key="4">
    <source>
        <dbReference type="Proteomes" id="UP001327560"/>
    </source>
</evidence>
<feature type="region of interest" description="Disordered" evidence="1">
    <location>
        <begin position="78"/>
        <end position="98"/>
    </location>
</feature>
<dbReference type="Pfam" id="PF03108">
    <property type="entry name" value="DBD_Tnp_Mut"/>
    <property type="match status" value="1"/>
</dbReference>
<organism evidence="3 4">
    <name type="scientific">Canna indica</name>
    <name type="common">Indian-shot</name>
    <dbReference type="NCBI Taxonomy" id="4628"/>
    <lineage>
        <taxon>Eukaryota</taxon>
        <taxon>Viridiplantae</taxon>
        <taxon>Streptophyta</taxon>
        <taxon>Embryophyta</taxon>
        <taxon>Tracheophyta</taxon>
        <taxon>Spermatophyta</taxon>
        <taxon>Magnoliopsida</taxon>
        <taxon>Liliopsida</taxon>
        <taxon>Zingiberales</taxon>
        <taxon>Cannaceae</taxon>
        <taxon>Canna</taxon>
    </lineage>
</organism>
<reference evidence="3 4" key="1">
    <citation type="submission" date="2023-10" db="EMBL/GenBank/DDBJ databases">
        <title>Chromosome-scale genome assembly provides insights into flower coloration mechanisms of Canna indica.</title>
        <authorList>
            <person name="Li C."/>
        </authorList>
    </citation>
    <scope>NUCLEOTIDE SEQUENCE [LARGE SCALE GENOMIC DNA]</scope>
    <source>
        <tissue evidence="3">Flower</tissue>
    </source>
</reference>
<evidence type="ECO:0000256" key="1">
    <source>
        <dbReference type="SAM" id="MobiDB-lite"/>
    </source>
</evidence>
<protein>
    <recommendedName>
        <fullName evidence="2">Transposase MuDR plant domain-containing protein</fullName>
    </recommendedName>
</protein>
<evidence type="ECO:0000259" key="2">
    <source>
        <dbReference type="Pfam" id="PF03108"/>
    </source>
</evidence>